<evidence type="ECO:0000256" key="1">
    <source>
        <dbReference type="ARBA" id="ARBA00022576"/>
    </source>
</evidence>
<comment type="pathway">
    <text evidence="4">Amino-acid biosynthesis; L-arginine biosynthesis; N(2)-acetyl-L-ornithine from L-glutamate: step 4/4.</text>
</comment>
<feature type="modified residue" description="N6-(pyridoxal phosphate)lysine" evidence="4">
    <location>
        <position position="254"/>
    </location>
</feature>
<keyword evidence="3 4" id="KW-0663">Pyridoxal phosphate</keyword>
<comment type="cofactor">
    <cofactor evidence="4">
        <name>pyridoxal 5'-phosphate</name>
        <dbReference type="ChEBI" id="CHEBI:597326"/>
    </cofactor>
    <text evidence="4">Binds 1 pyridoxal phosphate per subunit.</text>
</comment>
<feature type="binding site" evidence="4">
    <location>
        <position position="140"/>
    </location>
    <ligand>
        <name>pyridoxal 5'-phosphate</name>
        <dbReference type="ChEBI" id="CHEBI:597326"/>
    </ligand>
</feature>
<dbReference type="InterPro" id="IPR050103">
    <property type="entry name" value="Class-III_PLP-dep_AT"/>
</dbReference>
<dbReference type="CDD" id="cd00610">
    <property type="entry name" value="OAT_like"/>
    <property type="match status" value="1"/>
</dbReference>
<dbReference type="NCBIfam" id="TIGR00707">
    <property type="entry name" value="argD"/>
    <property type="match status" value="1"/>
</dbReference>
<feature type="binding site" evidence="4">
    <location>
        <position position="143"/>
    </location>
    <ligand>
        <name>N(2)-acetyl-L-ornithine</name>
        <dbReference type="ChEBI" id="CHEBI:57805"/>
    </ligand>
</feature>
<dbReference type="NCBIfam" id="NF003468">
    <property type="entry name" value="PRK05093.1"/>
    <property type="match status" value="1"/>
</dbReference>
<dbReference type="EC" id="2.6.1.11" evidence="4"/>
<keyword evidence="1 4" id="KW-0032">Aminotransferase</keyword>
<dbReference type="HAMAP" id="MF_01107">
    <property type="entry name" value="ArgD_aminotrans_3"/>
    <property type="match status" value="1"/>
</dbReference>
<gene>
    <name evidence="4" type="primary">argD</name>
    <name evidence="5" type="ORF">SAMN05216210_2229</name>
</gene>
<dbReference type="Gene3D" id="3.40.640.10">
    <property type="entry name" value="Type I PLP-dependent aspartate aminotransferase-like (Major domain)"/>
    <property type="match status" value="1"/>
</dbReference>
<dbReference type="PANTHER" id="PTHR11986">
    <property type="entry name" value="AMINOTRANSFERASE CLASS III"/>
    <property type="match status" value="1"/>
</dbReference>
<dbReference type="Proteomes" id="UP000243924">
    <property type="component" value="Chromosome I"/>
</dbReference>
<dbReference type="RefSeq" id="WP_092386891.1">
    <property type="nucleotide sequence ID" value="NZ_LT629787.1"/>
</dbReference>
<dbReference type="GO" id="GO:0003992">
    <property type="term" value="F:N2-acetyl-L-ornithine:2-oxoglutarate 5-aminotransferase activity"/>
    <property type="evidence" value="ECO:0007669"/>
    <property type="project" value="UniProtKB-UniRule"/>
</dbReference>
<keyword evidence="4" id="KW-0028">Amino-acid biosynthesis</keyword>
<evidence type="ECO:0000313" key="6">
    <source>
        <dbReference type="Proteomes" id="UP000243924"/>
    </source>
</evidence>
<keyword evidence="4" id="KW-0055">Arginine biosynthesis</keyword>
<comment type="similarity">
    <text evidence="4">Belongs to the class-III pyridoxal-phosphate-dependent aminotransferase family. ArgD subfamily.</text>
</comment>
<dbReference type="InterPro" id="IPR005814">
    <property type="entry name" value="Aminotrans_3"/>
</dbReference>
<dbReference type="EMBL" id="LT629787">
    <property type="protein sequence ID" value="SDU17712.1"/>
    <property type="molecule type" value="Genomic_DNA"/>
</dbReference>
<dbReference type="GO" id="GO:0030170">
    <property type="term" value="F:pyridoxal phosphate binding"/>
    <property type="evidence" value="ECO:0007669"/>
    <property type="project" value="InterPro"/>
</dbReference>
<dbReference type="FunFam" id="3.40.640.10:FF:000004">
    <property type="entry name" value="Acetylornithine aminotransferase"/>
    <property type="match status" value="1"/>
</dbReference>
<feature type="binding site" evidence="4">
    <location>
        <position position="283"/>
    </location>
    <ligand>
        <name>pyridoxal 5'-phosphate</name>
        <dbReference type="ChEBI" id="CHEBI:597326"/>
    </ligand>
</feature>
<accession>A0A1H2GE09</accession>
<evidence type="ECO:0000313" key="5">
    <source>
        <dbReference type="EMBL" id="SDU17712.1"/>
    </source>
</evidence>
<reference evidence="6" key="1">
    <citation type="submission" date="2016-10" db="EMBL/GenBank/DDBJ databases">
        <authorList>
            <person name="Varghese N."/>
            <person name="Submissions S."/>
        </authorList>
    </citation>
    <scope>NUCLEOTIDE SEQUENCE [LARGE SCALE GENOMIC DNA]</scope>
    <source>
        <strain evidence="6">CECT 8338</strain>
    </source>
</reference>
<evidence type="ECO:0000256" key="4">
    <source>
        <dbReference type="HAMAP-Rule" id="MF_01107"/>
    </source>
</evidence>
<evidence type="ECO:0000256" key="3">
    <source>
        <dbReference type="ARBA" id="ARBA00022898"/>
    </source>
</evidence>
<comment type="catalytic activity">
    <reaction evidence="4">
        <text>N(2)-acetyl-L-ornithine + 2-oxoglutarate = N-acetyl-L-glutamate 5-semialdehyde + L-glutamate</text>
        <dbReference type="Rhea" id="RHEA:18049"/>
        <dbReference type="ChEBI" id="CHEBI:16810"/>
        <dbReference type="ChEBI" id="CHEBI:29123"/>
        <dbReference type="ChEBI" id="CHEBI:29985"/>
        <dbReference type="ChEBI" id="CHEBI:57805"/>
        <dbReference type="EC" id="2.6.1.11"/>
    </reaction>
</comment>
<keyword evidence="6" id="KW-1185">Reference proteome</keyword>
<dbReference type="NCBIfam" id="NF002325">
    <property type="entry name" value="PRK01278.1"/>
    <property type="match status" value="1"/>
</dbReference>
<dbReference type="InterPro" id="IPR004636">
    <property type="entry name" value="AcOrn/SuccOrn_fam"/>
</dbReference>
<feature type="binding site" evidence="4">
    <location>
        <begin position="225"/>
        <end position="228"/>
    </location>
    <ligand>
        <name>pyridoxal 5'-phosphate</name>
        <dbReference type="ChEBI" id="CHEBI:597326"/>
    </ligand>
</feature>
<comment type="miscellaneous">
    <text evidence="4">May also have succinyldiaminopimelate aminotransferase activity, thus carrying out the corresponding step in lysine biosynthesis.</text>
</comment>
<dbReference type="AlphaFoldDB" id="A0A1H2GE09"/>
<dbReference type="Gene3D" id="3.90.1150.10">
    <property type="entry name" value="Aspartate Aminotransferase, domain 1"/>
    <property type="match status" value="1"/>
</dbReference>
<dbReference type="PANTHER" id="PTHR11986:SF113">
    <property type="entry name" value="SUCCINYLORNITHINE TRANSAMINASE"/>
    <property type="match status" value="1"/>
</dbReference>
<dbReference type="PROSITE" id="PS00600">
    <property type="entry name" value="AA_TRANSFER_CLASS_3"/>
    <property type="match status" value="1"/>
</dbReference>
<name>A0A1H2GE09_9GAMM</name>
<dbReference type="PIRSF" id="PIRSF000521">
    <property type="entry name" value="Transaminase_4ab_Lys_Orn"/>
    <property type="match status" value="1"/>
</dbReference>
<dbReference type="OrthoDB" id="9801052at2"/>
<dbReference type="NCBIfam" id="NF009047">
    <property type="entry name" value="PRK12381.1"/>
    <property type="match status" value="1"/>
</dbReference>
<proteinExistence type="inferred from homology"/>
<keyword evidence="2 4" id="KW-0808">Transferase</keyword>
<dbReference type="SUPFAM" id="SSF53383">
    <property type="entry name" value="PLP-dependent transferases"/>
    <property type="match status" value="1"/>
</dbReference>
<dbReference type="InterPro" id="IPR049704">
    <property type="entry name" value="Aminotrans_3_PPA_site"/>
</dbReference>
<dbReference type="UniPathway" id="UPA00068">
    <property type="reaction ID" value="UER00109"/>
</dbReference>
<organism evidence="5 6">
    <name type="scientific">Halopseudomonas salegens</name>
    <dbReference type="NCBI Taxonomy" id="1434072"/>
    <lineage>
        <taxon>Bacteria</taxon>
        <taxon>Pseudomonadati</taxon>
        <taxon>Pseudomonadota</taxon>
        <taxon>Gammaproteobacteria</taxon>
        <taxon>Pseudomonadales</taxon>
        <taxon>Pseudomonadaceae</taxon>
        <taxon>Halopseudomonas</taxon>
    </lineage>
</organism>
<dbReference type="InterPro" id="IPR015422">
    <property type="entry name" value="PyrdxlP-dep_Trfase_small"/>
</dbReference>
<evidence type="ECO:0000256" key="2">
    <source>
        <dbReference type="ARBA" id="ARBA00022679"/>
    </source>
</evidence>
<dbReference type="GO" id="GO:0005737">
    <property type="term" value="C:cytoplasm"/>
    <property type="evidence" value="ECO:0007669"/>
    <property type="project" value="UniProtKB-SubCell"/>
</dbReference>
<dbReference type="InterPro" id="IPR017652">
    <property type="entry name" value="Ac/SucOrn_transaminase_bac"/>
</dbReference>
<dbReference type="InterPro" id="IPR015421">
    <property type="entry name" value="PyrdxlP-dep_Trfase_major"/>
</dbReference>
<feature type="binding site" evidence="4">
    <location>
        <begin position="107"/>
        <end position="108"/>
    </location>
    <ligand>
        <name>pyridoxal 5'-phosphate</name>
        <dbReference type="ChEBI" id="CHEBI:597326"/>
    </ligand>
</feature>
<dbReference type="NCBIfam" id="TIGR03246">
    <property type="entry name" value="arg_catab_astC"/>
    <property type="match status" value="1"/>
</dbReference>
<feature type="binding site" evidence="4">
    <location>
        <position position="282"/>
    </location>
    <ligand>
        <name>N(2)-acetyl-L-ornithine</name>
        <dbReference type="ChEBI" id="CHEBI:57805"/>
    </ligand>
</feature>
<comment type="subunit">
    <text evidence="4">Homodimer.</text>
</comment>
<sequence length="404" mass="42858">MSQSIQVGRSDYDRVMMPNYAPVQMIPVRGEGSRLWDQQGREYVDLAGGIAVNALGHAHPQLVEALTAQAGLLWHVSNILTNEPALRLAHKLAAATFADKVFFANSGAEANEAAFKLARRWAHNTHGADKHEIIACTNSFHGRTLFTVSVGGQPKYSQGFGPALQGITHVPYNDVDALRAAVSSRTCAVVIEPIQGEGGVIPADPAYLQAARELCDAHQALLVFDEVQSGMGRTGKLYAYMHGNVVPDILTTAKSLGGGFPIAAMLATETVASHLEVGTHGSTYGGNPLGCAVAERVLDIVNTPEVLAGVAEREQQLREGLMALATRYGVFTSVRGKGLLLGAVLSEAWQGRAKDIQATAERHGLLVLQAGPNVMRIAPSLVIPQADISEALARLDQALAELVG</sequence>
<dbReference type="InterPro" id="IPR015424">
    <property type="entry name" value="PyrdxlP-dep_Trfase"/>
</dbReference>
<dbReference type="GO" id="GO:0042802">
    <property type="term" value="F:identical protein binding"/>
    <property type="evidence" value="ECO:0007669"/>
    <property type="project" value="TreeGrafter"/>
</dbReference>
<protein>
    <recommendedName>
        <fullName evidence="4">Acetylornithine aminotransferase</fullName>
        <shortName evidence="4">ACOAT</shortName>
        <ecNumber evidence="4">2.6.1.11</ecNumber>
    </recommendedName>
</protein>
<dbReference type="Pfam" id="PF00202">
    <property type="entry name" value="Aminotran_3"/>
    <property type="match status" value="1"/>
</dbReference>
<dbReference type="STRING" id="1434072.SAMN05216210_2229"/>
<keyword evidence="4" id="KW-0963">Cytoplasm</keyword>
<comment type="subcellular location">
    <subcellularLocation>
        <location evidence="4">Cytoplasm</location>
    </subcellularLocation>
</comment>
<dbReference type="GO" id="GO:0006526">
    <property type="term" value="P:L-arginine biosynthetic process"/>
    <property type="evidence" value="ECO:0007669"/>
    <property type="project" value="UniProtKB-UniRule"/>
</dbReference>